<feature type="compositionally biased region" description="Basic residues" evidence="5">
    <location>
        <begin position="695"/>
        <end position="708"/>
    </location>
</feature>
<dbReference type="InterPro" id="IPR051185">
    <property type="entry name" value="ASPM"/>
</dbReference>
<evidence type="ECO:0000256" key="4">
    <source>
        <dbReference type="ARBA" id="ARBA00023054"/>
    </source>
</evidence>
<dbReference type="GO" id="GO:0051295">
    <property type="term" value="P:establishment of meiotic spindle localization"/>
    <property type="evidence" value="ECO:0007669"/>
    <property type="project" value="TreeGrafter"/>
</dbReference>
<dbReference type="AlphaFoldDB" id="A0A7T8QUW3"/>
<feature type="non-terminal residue" evidence="7">
    <location>
        <position position="976"/>
    </location>
</feature>
<dbReference type="PANTHER" id="PTHR22706:SF1">
    <property type="entry name" value="ASSEMBLY FACTOR FOR SPINDLE MICROTUBULES"/>
    <property type="match status" value="1"/>
</dbReference>
<keyword evidence="8" id="KW-1185">Reference proteome</keyword>
<evidence type="ECO:0000256" key="2">
    <source>
        <dbReference type="ARBA" id="ARBA00022490"/>
    </source>
</evidence>
<proteinExistence type="predicted"/>
<gene>
    <name evidence="7" type="ORF">FKW44_000441</name>
</gene>
<keyword evidence="3" id="KW-0112">Calmodulin-binding</keyword>
<reference evidence="8" key="1">
    <citation type="submission" date="2021-01" db="EMBL/GenBank/DDBJ databases">
        <title>Caligus Genome Assembly.</title>
        <authorList>
            <person name="Gallardo-Escarate C."/>
        </authorList>
    </citation>
    <scope>NUCLEOTIDE SEQUENCE [LARGE SCALE GENOMIC DNA]</scope>
</reference>
<dbReference type="GO" id="GO:0000922">
    <property type="term" value="C:spindle pole"/>
    <property type="evidence" value="ECO:0007669"/>
    <property type="project" value="TreeGrafter"/>
</dbReference>
<accession>A0A7T8QUW3</accession>
<dbReference type="EMBL" id="CP045890">
    <property type="protein sequence ID" value="QQP55938.1"/>
    <property type="molecule type" value="Genomic_DNA"/>
</dbReference>
<protein>
    <submittedName>
        <fullName evidence="7">Abnormal spindlelike microcephalyassociated protein -like protein</fullName>
    </submittedName>
</protein>
<dbReference type="Proteomes" id="UP000595437">
    <property type="component" value="Chromosome 1"/>
</dbReference>
<evidence type="ECO:0000313" key="8">
    <source>
        <dbReference type="Proteomes" id="UP000595437"/>
    </source>
</evidence>
<feature type="region of interest" description="Disordered" evidence="5">
    <location>
        <begin position="597"/>
        <end position="618"/>
    </location>
</feature>
<evidence type="ECO:0000313" key="7">
    <source>
        <dbReference type="EMBL" id="QQP55938.1"/>
    </source>
</evidence>
<evidence type="ECO:0000256" key="1">
    <source>
        <dbReference type="ARBA" id="ARBA00004496"/>
    </source>
</evidence>
<keyword evidence="2" id="KW-0963">Cytoplasm</keyword>
<feature type="compositionally biased region" description="Low complexity" evidence="5">
    <location>
        <begin position="178"/>
        <end position="190"/>
    </location>
</feature>
<name>A0A7T8QUW3_CALRO</name>
<feature type="non-terminal residue" evidence="7">
    <location>
        <position position="1"/>
    </location>
</feature>
<dbReference type="SUPFAM" id="SSF47576">
    <property type="entry name" value="Calponin-homology domain, CH-domain"/>
    <property type="match status" value="1"/>
</dbReference>
<feature type="region of interest" description="Disordered" evidence="5">
    <location>
        <begin position="166"/>
        <end position="226"/>
    </location>
</feature>
<feature type="domain" description="Abnormal spindle-like microcephaly-associated protein ASH" evidence="6">
    <location>
        <begin position="51"/>
        <end position="139"/>
    </location>
</feature>
<organism evidence="7 8">
    <name type="scientific">Caligus rogercresseyi</name>
    <name type="common">Sea louse</name>
    <dbReference type="NCBI Taxonomy" id="217165"/>
    <lineage>
        <taxon>Eukaryota</taxon>
        <taxon>Metazoa</taxon>
        <taxon>Ecdysozoa</taxon>
        <taxon>Arthropoda</taxon>
        <taxon>Crustacea</taxon>
        <taxon>Multicrustacea</taxon>
        <taxon>Hexanauplia</taxon>
        <taxon>Copepoda</taxon>
        <taxon>Siphonostomatoida</taxon>
        <taxon>Caligidae</taxon>
        <taxon>Caligus</taxon>
    </lineage>
</organism>
<dbReference type="InterPro" id="IPR036872">
    <property type="entry name" value="CH_dom_sf"/>
</dbReference>
<evidence type="ECO:0000256" key="5">
    <source>
        <dbReference type="SAM" id="MobiDB-lite"/>
    </source>
</evidence>
<dbReference type="InterPro" id="IPR013783">
    <property type="entry name" value="Ig-like_fold"/>
</dbReference>
<dbReference type="GO" id="GO:0005516">
    <property type="term" value="F:calmodulin binding"/>
    <property type="evidence" value="ECO:0007669"/>
    <property type="project" value="UniProtKB-KW"/>
</dbReference>
<dbReference type="Gene3D" id="2.60.40.10">
    <property type="entry name" value="Immunoglobulins"/>
    <property type="match status" value="1"/>
</dbReference>
<comment type="subcellular location">
    <subcellularLocation>
        <location evidence="1">Cytoplasm</location>
    </subcellularLocation>
</comment>
<evidence type="ECO:0000259" key="6">
    <source>
        <dbReference type="Pfam" id="PF15780"/>
    </source>
</evidence>
<sequence length="976" mass="108554">VHSNNFSRYSVSVSSLMGDCARKSQALFIEVKQPSSTSSSVRKCEDAPSVEIFLAPFSPIPSLDFGDVRLGQSRVGSLSCVNPGPKSLSVLIDKFPKEEKGFSLDFSSGAFHLKPQEAANLSIGWVPRAIGGMRETVSIKYGSLKTSLTLSGLCSDPSAEKSRKAFRRPVLKSIQTHSSSSSSSSSSSASKIFLPPNPVTSQPPGRSPPKRSIPLQARITPRKTQREVISWSPQPVHFMDGSFLRKGVGEESKLLETTTEKIPLPSWTGSASSLRKKTENSWTPVDEEFMRKHSVLHVAGNESLIPDESLSSESSKASLPRESLFILNEIESVKAKLQESGIKQSPVLIKKSSDVLSDIQTNLVCSPARSSEIIEQLQLSDINVCLDLSPQEEKPVSQKLKSPLGDLSFKLDLSLSPKKETAPKEFDLSINVNLDLSPPQASPQNETEVPKENSNIVKLSKQPEMDEISMMVAEHLSMEANPKEEMQQLKQGSNGKMDEISFLVAEHLNEKRPYHRLEDSKKCDFLREETIYETNLLECKESFLQTTINETSFVPIPEKGYCSTAVKDKSKELSSIMDALSEDRSSAFCRDLFGSKGSNDSQLEAPSTPPKTYKKRVSSDTYILSPEIKKPESKAIGESFTIALSPPKLSESVFKVPSKGLESSRIVKKDGKPKSVRPRISSSIPISTFSASKASPHKRGSPFKRRSLAPRSSSKSGQTLIKMAAASNPKIARVRHASSSSIARHPNLFAAKNLYYDERWIEKQRKGFTKWLNFLLTPEDGESKKTDGAKLWNAWSKGGLAPSKEDMSFRAYTLGKEMNSLRMSAMRLWQSPAIVKVIRQLEIEIEKKRLYVRDDRCLNKDLGIKQSFLSLLLNYNPLWLRIGLETLYGEVLQVSGNSDILGISRFIITRLLSNPSILEAYSHPTVPHLYKPGHEEALKKFTLKMFLRLIFFLDVAKNQKLIKHDPCLFCKDSDFK</sequence>
<dbReference type="InterPro" id="IPR031549">
    <property type="entry name" value="ASH"/>
</dbReference>
<dbReference type="Pfam" id="PF15780">
    <property type="entry name" value="ASH"/>
    <property type="match status" value="1"/>
</dbReference>
<dbReference type="PANTHER" id="PTHR22706">
    <property type="entry name" value="ASSEMBLY FACTOR FOR SPINDLE MICROTUBULES"/>
    <property type="match status" value="1"/>
</dbReference>
<dbReference type="GO" id="GO:0007051">
    <property type="term" value="P:spindle organization"/>
    <property type="evidence" value="ECO:0007669"/>
    <property type="project" value="TreeGrafter"/>
</dbReference>
<dbReference type="GO" id="GO:0005737">
    <property type="term" value="C:cytoplasm"/>
    <property type="evidence" value="ECO:0007669"/>
    <property type="project" value="UniProtKB-SubCell"/>
</dbReference>
<dbReference type="OrthoDB" id="6382685at2759"/>
<feature type="region of interest" description="Disordered" evidence="5">
    <location>
        <begin position="687"/>
        <end position="718"/>
    </location>
</feature>
<evidence type="ECO:0000256" key="3">
    <source>
        <dbReference type="ARBA" id="ARBA00022860"/>
    </source>
</evidence>
<dbReference type="GO" id="GO:0000278">
    <property type="term" value="P:mitotic cell cycle"/>
    <property type="evidence" value="ECO:0007669"/>
    <property type="project" value="TreeGrafter"/>
</dbReference>
<keyword evidence="4" id="KW-0175">Coiled coil</keyword>